<keyword evidence="5" id="KW-1185">Reference proteome</keyword>
<proteinExistence type="predicted"/>
<reference evidence="4 5" key="1">
    <citation type="submission" date="2018-06" db="EMBL/GenBank/DDBJ databases">
        <title>OYT1 Genome Sequencing.</title>
        <authorList>
            <person name="Kato S."/>
            <person name="Itoh T."/>
            <person name="Ohkuma M."/>
        </authorList>
    </citation>
    <scope>NUCLEOTIDE SEQUENCE [LARGE SCALE GENOMIC DNA]</scope>
    <source>
        <strain evidence="4 5">OYT1</strain>
    </source>
</reference>
<keyword evidence="1 2" id="KW-0597">Phosphoprotein</keyword>
<evidence type="ECO:0000259" key="3">
    <source>
        <dbReference type="PROSITE" id="PS50110"/>
    </source>
</evidence>
<evidence type="ECO:0000256" key="1">
    <source>
        <dbReference type="ARBA" id="ARBA00022553"/>
    </source>
</evidence>
<dbReference type="PANTHER" id="PTHR44591:SF23">
    <property type="entry name" value="CHEY SUBFAMILY"/>
    <property type="match status" value="1"/>
</dbReference>
<dbReference type="InterPro" id="IPR011006">
    <property type="entry name" value="CheY-like_superfamily"/>
</dbReference>
<dbReference type="Gene3D" id="3.40.50.2300">
    <property type="match status" value="1"/>
</dbReference>
<evidence type="ECO:0000256" key="2">
    <source>
        <dbReference type="PROSITE-ProRule" id="PRU00169"/>
    </source>
</evidence>
<dbReference type="PANTHER" id="PTHR44591">
    <property type="entry name" value="STRESS RESPONSE REGULATOR PROTEIN 1"/>
    <property type="match status" value="1"/>
</dbReference>
<dbReference type="AlphaFoldDB" id="A0A2Z6G8U2"/>
<evidence type="ECO:0000313" key="5">
    <source>
        <dbReference type="Proteomes" id="UP000033070"/>
    </source>
</evidence>
<dbReference type="InterPro" id="IPR001789">
    <property type="entry name" value="Sig_transdc_resp-reg_receiver"/>
</dbReference>
<dbReference type="SUPFAM" id="SSF52172">
    <property type="entry name" value="CheY-like"/>
    <property type="match status" value="1"/>
</dbReference>
<dbReference type="EMBL" id="AP018738">
    <property type="protein sequence ID" value="BBE49877.1"/>
    <property type="molecule type" value="Genomic_DNA"/>
</dbReference>
<name>A0A2Z6G8U2_9PROT</name>
<dbReference type="Pfam" id="PF00072">
    <property type="entry name" value="Response_reg"/>
    <property type="match status" value="1"/>
</dbReference>
<dbReference type="KEGG" id="fam:OYT1_ch0304"/>
<feature type="domain" description="Response regulatory" evidence="3">
    <location>
        <begin position="5"/>
        <end position="122"/>
    </location>
</feature>
<dbReference type="RefSeq" id="WP_062625673.1">
    <property type="nucleotide sequence ID" value="NZ_AP018738.1"/>
</dbReference>
<dbReference type="Proteomes" id="UP000033070">
    <property type="component" value="Chromosome"/>
</dbReference>
<protein>
    <submittedName>
        <fullName evidence="4">Response regulator SaeR</fullName>
    </submittedName>
</protein>
<organism evidence="4 5">
    <name type="scientific">Ferriphaselus amnicola</name>
    <dbReference type="NCBI Taxonomy" id="1188319"/>
    <lineage>
        <taxon>Bacteria</taxon>
        <taxon>Pseudomonadati</taxon>
        <taxon>Pseudomonadota</taxon>
        <taxon>Betaproteobacteria</taxon>
        <taxon>Nitrosomonadales</taxon>
        <taxon>Gallionellaceae</taxon>
        <taxon>Ferriphaselus</taxon>
    </lineage>
</organism>
<accession>A0A2Z6G8U2</accession>
<dbReference type="STRING" id="1188319.OYT1_00447"/>
<dbReference type="PROSITE" id="PS50110">
    <property type="entry name" value="RESPONSE_REGULATORY"/>
    <property type="match status" value="1"/>
</dbReference>
<evidence type="ECO:0000313" key="4">
    <source>
        <dbReference type="EMBL" id="BBE49877.1"/>
    </source>
</evidence>
<dbReference type="CDD" id="cd00156">
    <property type="entry name" value="REC"/>
    <property type="match status" value="1"/>
</dbReference>
<gene>
    <name evidence="4" type="ORF">OYT1_ch0304</name>
</gene>
<dbReference type="OrthoDB" id="9802426at2"/>
<dbReference type="GO" id="GO:0000160">
    <property type="term" value="P:phosphorelay signal transduction system"/>
    <property type="evidence" value="ECO:0007669"/>
    <property type="project" value="InterPro"/>
</dbReference>
<feature type="modified residue" description="4-aspartylphosphate" evidence="2">
    <location>
        <position position="54"/>
    </location>
</feature>
<dbReference type="SMART" id="SM00448">
    <property type="entry name" value="REC"/>
    <property type="match status" value="1"/>
</dbReference>
<dbReference type="InterPro" id="IPR050595">
    <property type="entry name" value="Bact_response_regulator"/>
</dbReference>
<sequence>MSQTKILIIEDDRQVADALQLMLEFRGYAVDQANDGSAGLRAIKASSPDIIITDMVLPELDGIGVLKAIRTEYPKIPVLAISGMGPEHGDLYLNLASKLGANAILRKPVRTGELLDAINRLLSSDPLLADH</sequence>